<dbReference type="PANTHER" id="PTHR33867">
    <property type="entry name" value="RIBOSOME MATURATION FACTOR RIMP"/>
    <property type="match status" value="1"/>
</dbReference>
<dbReference type="Proteomes" id="UP000075320">
    <property type="component" value="Unassembled WGS sequence"/>
</dbReference>
<sequence>MSEMAWMDKLEAIVRDIAAQESCVLYDIEFVGIGKGRTLRLYIDKDDGSVGLDDCANVSRRLNEILDAQEDLVPGEAYNLEVSTPGLERHLTKPWHFQKAVGKKIYIKTSKSLESAGVEDKKWKAAKTVEDVLESADDNGIRFVIKDVEINIPYAMIDKAKVIFEMTKGQKK</sequence>
<dbReference type="InterPro" id="IPR003728">
    <property type="entry name" value="Ribosome_maturation_RimP"/>
</dbReference>
<dbReference type="Pfam" id="PF17384">
    <property type="entry name" value="DUF150_C"/>
    <property type="match status" value="1"/>
</dbReference>
<dbReference type="GO" id="GO:0006412">
    <property type="term" value="P:translation"/>
    <property type="evidence" value="ECO:0007669"/>
    <property type="project" value="TreeGrafter"/>
</dbReference>
<proteinExistence type="inferred from homology"/>
<keyword evidence="7" id="KW-1185">Reference proteome</keyword>
<dbReference type="InterPro" id="IPR036847">
    <property type="entry name" value="RimP_C_sf"/>
</dbReference>
<dbReference type="SUPFAM" id="SSF74942">
    <property type="entry name" value="YhbC-like, C-terminal domain"/>
    <property type="match status" value="1"/>
</dbReference>
<dbReference type="OrthoDB" id="5293573at2"/>
<feature type="domain" description="Ribosome maturation factor RimP N-terminal" evidence="4">
    <location>
        <begin position="13"/>
        <end position="88"/>
    </location>
</feature>
<dbReference type="SUPFAM" id="SSF75420">
    <property type="entry name" value="YhbC-like, N-terminal domain"/>
    <property type="match status" value="1"/>
</dbReference>
<gene>
    <name evidence="3" type="primary">rimP</name>
    <name evidence="6" type="ORF">AZI86_12025</name>
</gene>
<comment type="function">
    <text evidence="3">Required for maturation of 30S ribosomal subunits.</text>
</comment>
<evidence type="ECO:0000313" key="7">
    <source>
        <dbReference type="Proteomes" id="UP000075320"/>
    </source>
</evidence>
<dbReference type="InterPro" id="IPR028998">
    <property type="entry name" value="RimP_C"/>
</dbReference>
<accession>A0A150WLR7</accession>
<keyword evidence="2 3" id="KW-0690">Ribosome biogenesis</keyword>
<reference evidence="6 7" key="1">
    <citation type="submission" date="2016-03" db="EMBL/GenBank/DDBJ databases">
        <authorList>
            <person name="Ploux O."/>
        </authorList>
    </citation>
    <scope>NUCLEOTIDE SEQUENCE [LARGE SCALE GENOMIC DNA]</scope>
    <source>
        <strain evidence="6 7">R0</strain>
    </source>
</reference>
<dbReference type="GO" id="GO:0000028">
    <property type="term" value="P:ribosomal small subunit assembly"/>
    <property type="evidence" value="ECO:0007669"/>
    <property type="project" value="TreeGrafter"/>
</dbReference>
<dbReference type="PANTHER" id="PTHR33867:SF1">
    <property type="entry name" value="RIBOSOME MATURATION FACTOR RIMP"/>
    <property type="match status" value="1"/>
</dbReference>
<evidence type="ECO:0000259" key="4">
    <source>
        <dbReference type="Pfam" id="PF02576"/>
    </source>
</evidence>
<protein>
    <recommendedName>
        <fullName evidence="3">Ribosome maturation factor RimP</fullName>
    </recommendedName>
</protein>
<evidence type="ECO:0000256" key="3">
    <source>
        <dbReference type="HAMAP-Rule" id="MF_01077"/>
    </source>
</evidence>
<organism evidence="6 7">
    <name type="scientific">Bdellovibrio bacteriovorus</name>
    <dbReference type="NCBI Taxonomy" id="959"/>
    <lineage>
        <taxon>Bacteria</taxon>
        <taxon>Pseudomonadati</taxon>
        <taxon>Bdellovibrionota</taxon>
        <taxon>Bdellovibrionia</taxon>
        <taxon>Bdellovibrionales</taxon>
        <taxon>Pseudobdellovibrionaceae</taxon>
        <taxon>Bdellovibrio</taxon>
    </lineage>
</organism>
<comment type="caution">
    <text evidence="6">The sequence shown here is derived from an EMBL/GenBank/DDBJ whole genome shotgun (WGS) entry which is preliminary data.</text>
</comment>
<dbReference type="GO" id="GO:0005829">
    <property type="term" value="C:cytosol"/>
    <property type="evidence" value="ECO:0007669"/>
    <property type="project" value="TreeGrafter"/>
</dbReference>
<evidence type="ECO:0000313" key="6">
    <source>
        <dbReference type="EMBL" id="KYG64920.1"/>
    </source>
</evidence>
<dbReference type="HAMAP" id="MF_01077">
    <property type="entry name" value="RimP"/>
    <property type="match status" value="1"/>
</dbReference>
<dbReference type="EMBL" id="LUKE01000002">
    <property type="protein sequence ID" value="KYG64920.1"/>
    <property type="molecule type" value="Genomic_DNA"/>
</dbReference>
<name>A0A150WLR7_BDEBC</name>
<comment type="similarity">
    <text evidence="3">Belongs to the RimP family.</text>
</comment>
<feature type="domain" description="Ribosome maturation factor RimP C-terminal" evidence="5">
    <location>
        <begin position="91"/>
        <end position="165"/>
    </location>
</feature>
<dbReference type="Gene3D" id="2.30.30.180">
    <property type="entry name" value="Ribosome maturation factor RimP, C-terminal domain"/>
    <property type="match status" value="1"/>
</dbReference>
<dbReference type="CDD" id="cd01734">
    <property type="entry name" value="YlxS_C"/>
    <property type="match status" value="1"/>
</dbReference>
<dbReference type="Pfam" id="PF02576">
    <property type="entry name" value="RimP_N"/>
    <property type="match status" value="1"/>
</dbReference>
<evidence type="ECO:0000256" key="1">
    <source>
        <dbReference type="ARBA" id="ARBA00022490"/>
    </source>
</evidence>
<dbReference type="InterPro" id="IPR035956">
    <property type="entry name" value="RimP_N_sf"/>
</dbReference>
<dbReference type="Gene3D" id="3.30.300.70">
    <property type="entry name" value="RimP-like superfamily, N-terminal"/>
    <property type="match status" value="1"/>
</dbReference>
<evidence type="ECO:0000259" key="5">
    <source>
        <dbReference type="Pfam" id="PF17384"/>
    </source>
</evidence>
<keyword evidence="1 3" id="KW-0963">Cytoplasm</keyword>
<comment type="subcellular location">
    <subcellularLocation>
        <location evidence="3">Cytoplasm</location>
    </subcellularLocation>
</comment>
<dbReference type="InterPro" id="IPR028989">
    <property type="entry name" value="RimP_N"/>
</dbReference>
<evidence type="ECO:0000256" key="2">
    <source>
        <dbReference type="ARBA" id="ARBA00022517"/>
    </source>
</evidence>
<dbReference type="AlphaFoldDB" id="A0A150WLR7"/>
<dbReference type="RefSeq" id="WP_061835431.1">
    <property type="nucleotide sequence ID" value="NZ_LUKE01000002.1"/>
</dbReference>